<evidence type="ECO:0008006" key="3">
    <source>
        <dbReference type="Google" id="ProtNLM"/>
    </source>
</evidence>
<dbReference type="PANTHER" id="PTHR37538:SF1">
    <property type="entry name" value="BTB DOMAIN-CONTAINING PROTEIN"/>
    <property type="match status" value="1"/>
</dbReference>
<sequence>TAHRALVFGSSKLALLCDPPTRYIDLGHISTGAGHVLVQYLYTNKYQALEWDQSWDSPVVRISQYKTAFEVYNAAHEYELVGLEGLAKERIDLLGAGLDLFTIIDVVKEMYPTPVADGSWLPGYVKSCIKAAFQNPRALLASKFPVDFGDSTSVAKLLL</sequence>
<comment type="caution">
    <text evidence="1">The sequence shown here is derived from an EMBL/GenBank/DDBJ whole genome shotgun (WGS) entry which is preliminary data.</text>
</comment>
<dbReference type="EMBL" id="JAUIRO010000003">
    <property type="protein sequence ID" value="KAK0723525.1"/>
    <property type="molecule type" value="Genomic_DNA"/>
</dbReference>
<feature type="non-terminal residue" evidence="1">
    <location>
        <position position="159"/>
    </location>
</feature>
<reference evidence="1" key="1">
    <citation type="submission" date="2023-06" db="EMBL/GenBank/DDBJ databases">
        <title>Genome-scale phylogeny and comparative genomics of the fungal order Sordariales.</title>
        <authorList>
            <consortium name="Lawrence Berkeley National Laboratory"/>
            <person name="Hensen N."/>
            <person name="Bonometti L."/>
            <person name="Westerberg I."/>
            <person name="Brannstrom I.O."/>
            <person name="Guillou S."/>
            <person name="Cros-Aarteil S."/>
            <person name="Calhoun S."/>
            <person name="Haridas S."/>
            <person name="Kuo A."/>
            <person name="Mondo S."/>
            <person name="Pangilinan J."/>
            <person name="Riley R."/>
            <person name="LaButti K."/>
            <person name="Andreopoulos B."/>
            <person name="Lipzen A."/>
            <person name="Chen C."/>
            <person name="Yanf M."/>
            <person name="Daum C."/>
            <person name="Ng V."/>
            <person name="Clum A."/>
            <person name="Steindorff A."/>
            <person name="Ohm R."/>
            <person name="Martin F."/>
            <person name="Silar P."/>
            <person name="Natvig D."/>
            <person name="Lalanne C."/>
            <person name="Gautier V."/>
            <person name="Ament-velasquez S.L."/>
            <person name="Kruys A."/>
            <person name="Hutchinson M.I."/>
            <person name="Powell A.J."/>
            <person name="Barry K."/>
            <person name="Miller A.N."/>
            <person name="Grigoriev I.V."/>
            <person name="Debuchy R."/>
            <person name="Gladieux P."/>
            <person name="Thoren M.H."/>
            <person name="Johannesson H."/>
        </authorList>
    </citation>
    <scope>NUCLEOTIDE SEQUENCE</scope>
    <source>
        <strain evidence="1">SMH2392-1A</strain>
    </source>
</reference>
<accession>A0AA40AX08</accession>
<name>A0AA40AX08_9PEZI</name>
<feature type="non-terminal residue" evidence="1">
    <location>
        <position position="1"/>
    </location>
</feature>
<evidence type="ECO:0000313" key="1">
    <source>
        <dbReference type="EMBL" id="KAK0723525.1"/>
    </source>
</evidence>
<evidence type="ECO:0000313" key="2">
    <source>
        <dbReference type="Proteomes" id="UP001172101"/>
    </source>
</evidence>
<dbReference type="Proteomes" id="UP001172101">
    <property type="component" value="Unassembled WGS sequence"/>
</dbReference>
<organism evidence="1 2">
    <name type="scientific">Lasiosphaeria miniovina</name>
    <dbReference type="NCBI Taxonomy" id="1954250"/>
    <lineage>
        <taxon>Eukaryota</taxon>
        <taxon>Fungi</taxon>
        <taxon>Dikarya</taxon>
        <taxon>Ascomycota</taxon>
        <taxon>Pezizomycotina</taxon>
        <taxon>Sordariomycetes</taxon>
        <taxon>Sordariomycetidae</taxon>
        <taxon>Sordariales</taxon>
        <taxon>Lasiosphaeriaceae</taxon>
        <taxon>Lasiosphaeria</taxon>
    </lineage>
</organism>
<dbReference type="GeneID" id="85329845"/>
<protein>
    <recommendedName>
        <fullName evidence="3">BTB domain-containing protein</fullName>
    </recommendedName>
</protein>
<keyword evidence="2" id="KW-1185">Reference proteome</keyword>
<proteinExistence type="predicted"/>
<dbReference type="RefSeq" id="XP_060299449.1">
    <property type="nucleotide sequence ID" value="XM_060446575.1"/>
</dbReference>
<dbReference type="AlphaFoldDB" id="A0AA40AX08"/>
<dbReference type="PANTHER" id="PTHR37538">
    <property type="entry name" value="BTB DOMAIN-CONTAINING PROTEIN"/>
    <property type="match status" value="1"/>
</dbReference>
<gene>
    <name evidence="1" type="ORF">B0T26DRAFT_773555</name>
</gene>